<dbReference type="Pfam" id="PF02566">
    <property type="entry name" value="OsmC"/>
    <property type="match status" value="1"/>
</dbReference>
<dbReference type="InterPro" id="IPR015946">
    <property type="entry name" value="KH_dom-like_a/b"/>
</dbReference>
<dbReference type="OrthoDB" id="7868221at2"/>
<dbReference type="SUPFAM" id="SSF82784">
    <property type="entry name" value="OsmC-like"/>
    <property type="match status" value="1"/>
</dbReference>
<dbReference type="RefSeq" id="WP_095639880.1">
    <property type="nucleotide sequence ID" value="NZ_NSJZ01000005.1"/>
</dbReference>
<dbReference type="AlphaFoldDB" id="A0A2A2GKT9"/>
<comment type="caution">
    <text evidence="1">The sequence shown here is derived from an EMBL/GenBank/DDBJ whole genome shotgun (WGS) entry which is preliminary data.</text>
</comment>
<evidence type="ECO:0000313" key="1">
    <source>
        <dbReference type="EMBL" id="PAU97475.1"/>
    </source>
</evidence>
<organism evidence="1 2">
    <name type="scientific">Paracoccus salipaludis</name>
    <dbReference type="NCBI Taxonomy" id="2032623"/>
    <lineage>
        <taxon>Bacteria</taxon>
        <taxon>Pseudomonadati</taxon>
        <taxon>Pseudomonadota</taxon>
        <taxon>Alphaproteobacteria</taxon>
        <taxon>Rhodobacterales</taxon>
        <taxon>Paracoccaceae</taxon>
        <taxon>Paracoccus</taxon>
    </lineage>
</organism>
<name>A0A2A2GKT9_9RHOB</name>
<dbReference type="Gene3D" id="3.30.300.20">
    <property type="match status" value="1"/>
</dbReference>
<protein>
    <submittedName>
        <fullName evidence="1">Oxidoreductase</fullName>
    </submittedName>
</protein>
<evidence type="ECO:0000313" key="2">
    <source>
        <dbReference type="Proteomes" id="UP000218023"/>
    </source>
</evidence>
<dbReference type="InterPro" id="IPR036102">
    <property type="entry name" value="OsmC/Ohrsf"/>
</dbReference>
<proteinExistence type="predicted"/>
<gene>
    <name evidence="1" type="ORF">CK240_08320</name>
</gene>
<reference evidence="1 2" key="1">
    <citation type="submission" date="2017-09" db="EMBL/GenBank/DDBJ databases">
        <title>Paracoccus alkalisoli sp. nov., isolated from saline alkaline soil.</title>
        <authorList>
            <person name="Dong X."/>
            <person name="Zhang G."/>
        </authorList>
    </citation>
    <scope>NUCLEOTIDE SEQUENCE [LARGE SCALE GENOMIC DNA]</scope>
    <source>
        <strain evidence="1 2">WN007</strain>
    </source>
</reference>
<dbReference type="Proteomes" id="UP000218023">
    <property type="component" value="Unassembled WGS sequence"/>
</dbReference>
<keyword evidence="2" id="KW-1185">Reference proteome</keyword>
<accession>A0A2A2GKT9</accession>
<dbReference type="InterPro" id="IPR003718">
    <property type="entry name" value="OsmC/Ohr_fam"/>
</dbReference>
<sequence length="134" mass="13763">MPSVSISFANVPGTEAALGRAGSHTVIADRPEGMAGGMGLGFNGAQLLALAIGGCFCNDLRYISHRQGRRIASISVEVTLEMEGDPLVATSVGMRVRCETDDGLDASDLVEEAGRGSMVGLSLPRGIAVTVTAE</sequence>
<dbReference type="EMBL" id="NSJZ01000005">
    <property type="protein sequence ID" value="PAU97475.1"/>
    <property type="molecule type" value="Genomic_DNA"/>
</dbReference>